<evidence type="ECO:0000313" key="3">
    <source>
        <dbReference type="EMBL" id="MCW1925177.1"/>
    </source>
</evidence>
<keyword evidence="1" id="KW-1071">Ligand-gated ion channel</keyword>
<gene>
    <name evidence="3" type="ORF">OKA05_21635</name>
</gene>
<protein>
    <submittedName>
        <fullName evidence="3">Cyclic nucleotide-binding domain-containing protein</fullName>
    </submittedName>
</protein>
<accession>A0ABT3GNU2</accession>
<reference evidence="3 4" key="1">
    <citation type="submission" date="2022-10" db="EMBL/GenBank/DDBJ databases">
        <title>Luteolibacter arcticus strain CCTCC AB 2014275, whole genome shotgun sequencing project.</title>
        <authorList>
            <person name="Zhao G."/>
            <person name="Shen L."/>
        </authorList>
    </citation>
    <scope>NUCLEOTIDE SEQUENCE [LARGE SCALE GENOMIC DNA]</scope>
    <source>
        <strain evidence="3 4">CCTCC AB 2014275</strain>
    </source>
</reference>
<dbReference type="InterPro" id="IPR000595">
    <property type="entry name" value="cNMP-bd_dom"/>
</dbReference>
<sequence>MEKIPTGVPIFAGLDDSALELLMEGARSFSCQAGDVIVREGESSNEMFVIAEGSVRIWKGFGTPQQMELDLLKKNDFFGEMCILETLPRAATVQAVGDCELVGVKSMAFYRLHSARPDQHGILVVNLARDLSRRIRALHRRFVV</sequence>
<dbReference type="CDD" id="cd00038">
    <property type="entry name" value="CAP_ED"/>
    <property type="match status" value="1"/>
</dbReference>
<dbReference type="Proteomes" id="UP001320876">
    <property type="component" value="Unassembled WGS sequence"/>
</dbReference>
<keyword evidence="4" id="KW-1185">Reference proteome</keyword>
<keyword evidence="1" id="KW-0813">Transport</keyword>
<name>A0ABT3GNU2_9BACT</name>
<feature type="domain" description="Cyclic nucleotide-binding" evidence="2">
    <location>
        <begin position="10"/>
        <end position="112"/>
    </location>
</feature>
<dbReference type="EMBL" id="JAPDDT010000012">
    <property type="protein sequence ID" value="MCW1925177.1"/>
    <property type="molecule type" value="Genomic_DNA"/>
</dbReference>
<dbReference type="InterPro" id="IPR018490">
    <property type="entry name" value="cNMP-bd_dom_sf"/>
</dbReference>
<keyword evidence="1" id="KW-0407">Ion channel</keyword>
<comment type="caution">
    <text evidence="3">The sequence shown here is derived from an EMBL/GenBank/DDBJ whole genome shotgun (WGS) entry which is preliminary data.</text>
</comment>
<organism evidence="3 4">
    <name type="scientific">Luteolibacter arcticus</name>
    <dbReference type="NCBI Taxonomy" id="1581411"/>
    <lineage>
        <taxon>Bacteria</taxon>
        <taxon>Pseudomonadati</taxon>
        <taxon>Verrucomicrobiota</taxon>
        <taxon>Verrucomicrobiia</taxon>
        <taxon>Verrucomicrobiales</taxon>
        <taxon>Verrucomicrobiaceae</taxon>
        <taxon>Luteolibacter</taxon>
    </lineage>
</organism>
<dbReference type="SUPFAM" id="SSF51206">
    <property type="entry name" value="cAMP-binding domain-like"/>
    <property type="match status" value="1"/>
</dbReference>
<dbReference type="PANTHER" id="PTHR45638">
    <property type="entry name" value="CYCLIC NUCLEOTIDE-GATED CATION CHANNEL SUBUNIT A"/>
    <property type="match status" value="1"/>
</dbReference>
<dbReference type="SMART" id="SM00100">
    <property type="entry name" value="cNMP"/>
    <property type="match status" value="1"/>
</dbReference>
<dbReference type="PANTHER" id="PTHR45638:SF11">
    <property type="entry name" value="CYCLIC NUCLEOTIDE-GATED CATION CHANNEL SUBUNIT A"/>
    <property type="match status" value="1"/>
</dbReference>
<dbReference type="Pfam" id="PF00027">
    <property type="entry name" value="cNMP_binding"/>
    <property type="match status" value="1"/>
</dbReference>
<dbReference type="InterPro" id="IPR014710">
    <property type="entry name" value="RmlC-like_jellyroll"/>
</dbReference>
<evidence type="ECO:0000259" key="2">
    <source>
        <dbReference type="PROSITE" id="PS50042"/>
    </source>
</evidence>
<proteinExistence type="predicted"/>
<evidence type="ECO:0000256" key="1">
    <source>
        <dbReference type="ARBA" id="ARBA00023286"/>
    </source>
</evidence>
<dbReference type="PROSITE" id="PS50042">
    <property type="entry name" value="CNMP_BINDING_3"/>
    <property type="match status" value="1"/>
</dbReference>
<dbReference type="RefSeq" id="WP_264489283.1">
    <property type="nucleotide sequence ID" value="NZ_JAPDDT010000012.1"/>
</dbReference>
<dbReference type="InterPro" id="IPR050866">
    <property type="entry name" value="CNG_cation_channel"/>
</dbReference>
<keyword evidence="1" id="KW-0406">Ion transport</keyword>
<dbReference type="PRINTS" id="PR00103">
    <property type="entry name" value="CAMPKINASE"/>
</dbReference>
<evidence type="ECO:0000313" key="4">
    <source>
        <dbReference type="Proteomes" id="UP001320876"/>
    </source>
</evidence>
<dbReference type="Gene3D" id="2.60.120.10">
    <property type="entry name" value="Jelly Rolls"/>
    <property type="match status" value="1"/>
</dbReference>